<dbReference type="PANTHER" id="PTHR38471:SF2">
    <property type="entry name" value="FOUR HELIX BUNDLE PROTEIN"/>
    <property type="match status" value="1"/>
</dbReference>
<dbReference type="Gene3D" id="1.20.1440.60">
    <property type="entry name" value="23S rRNA-intervening sequence"/>
    <property type="match status" value="1"/>
</dbReference>
<reference evidence="1 2" key="1">
    <citation type="submission" date="2017-09" db="EMBL/GenBank/DDBJ databases">
        <title>Depth-based differentiation of microbial function through sediment-hosted aquifers and enrichment of novel symbionts in the deep terrestrial subsurface.</title>
        <authorList>
            <person name="Probst A.J."/>
            <person name="Ladd B."/>
            <person name="Jarett J.K."/>
            <person name="Geller-Mcgrath D.E."/>
            <person name="Sieber C.M."/>
            <person name="Emerson J.B."/>
            <person name="Anantharaman K."/>
            <person name="Thomas B.C."/>
            <person name="Malmstrom R."/>
            <person name="Stieglmeier M."/>
            <person name="Klingl A."/>
            <person name="Woyke T."/>
            <person name="Ryan C.M."/>
            <person name="Banfield J.F."/>
        </authorList>
    </citation>
    <scope>NUCLEOTIDE SEQUENCE [LARGE SCALE GENOMIC DNA]</scope>
    <source>
        <strain evidence="1">CG23_combo_of_CG06-09_8_20_14_all_49_15</strain>
    </source>
</reference>
<organism evidence="1 2">
    <name type="scientific">Candidatus Falkowbacteria bacterium CG23_combo_of_CG06-09_8_20_14_all_49_15</name>
    <dbReference type="NCBI Taxonomy" id="1974572"/>
    <lineage>
        <taxon>Bacteria</taxon>
        <taxon>Candidatus Falkowiibacteriota</taxon>
    </lineage>
</organism>
<dbReference type="SUPFAM" id="SSF158446">
    <property type="entry name" value="IVS-encoded protein-like"/>
    <property type="match status" value="1"/>
</dbReference>
<dbReference type="EMBL" id="PCSD01000001">
    <property type="protein sequence ID" value="PIP34237.1"/>
    <property type="molecule type" value="Genomic_DNA"/>
</dbReference>
<evidence type="ECO:0000313" key="2">
    <source>
        <dbReference type="Proteomes" id="UP000230729"/>
    </source>
</evidence>
<sequence>MPVNKDYDLEERLAKFAEKVIKTMQKIPQNAINSRMISQIVASAGSSGANYSEANEAESKKDFTHKANIVKKELKETKHWLRLLACANPDLKEEFRNLWRENHELLLIFSKIINSCRKKN</sequence>
<name>A0A2G9ZM40_9BACT</name>
<dbReference type="Pfam" id="PF05635">
    <property type="entry name" value="23S_rRNA_IVP"/>
    <property type="match status" value="1"/>
</dbReference>
<accession>A0A2G9ZM40</accession>
<dbReference type="NCBIfam" id="TIGR02436">
    <property type="entry name" value="four helix bundle protein"/>
    <property type="match status" value="1"/>
</dbReference>
<gene>
    <name evidence="1" type="ORF">COX22_00040</name>
</gene>
<dbReference type="Proteomes" id="UP000230729">
    <property type="component" value="Unassembled WGS sequence"/>
</dbReference>
<dbReference type="AlphaFoldDB" id="A0A2G9ZM40"/>
<dbReference type="InterPro" id="IPR036583">
    <property type="entry name" value="23S_rRNA_IVS_sf"/>
</dbReference>
<dbReference type="InterPro" id="IPR012657">
    <property type="entry name" value="23S_rRNA-intervening_sequence"/>
</dbReference>
<dbReference type="PANTHER" id="PTHR38471">
    <property type="entry name" value="FOUR HELIX BUNDLE PROTEIN"/>
    <property type="match status" value="1"/>
</dbReference>
<evidence type="ECO:0000313" key="1">
    <source>
        <dbReference type="EMBL" id="PIP34237.1"/>
    </source>
</evidence>
<comment type="caution">
    <text evidence="1">The sequence shown here is derived from an EMBL/GenBank/DDBJ whole genome shotgun (WGS) entry which is preliminary data.</text>
</comment>
<dbReference type="PIRSF" id="PIRSF035652">
    <property type="entry name" value="CHP02436"/>
    <property type="match status" value="1"/>
</dbReference>
<proteinExistence type="predicted"/>
<protein>
    <submittedName>
        <fullName evidence="1">Four helix bundle protein</fullName>
    </submittedName>
</protein>